<evidence type="ECO:0000313" key="5">
    <source>
        <dbReference type="Proteomes" id="UP000241436"/>
    </source>
</evidence>
<dbReference type="GO" id="GO:0005829">
    <property type="term" value="C:cytosol"/>
    <property type="evidence" value="ECO:0007669"/>
    <property type="project" value="TreeGrafter"/>
</dbReference>
<dbReference type="EMBL" id="NVQC01000022">
    <property type="protein sequence ID" value="PTL35563.1"/>
    <property type="molecule type" value="Genomic_DNA"/>
</dbReference>
<proteinExistence type="inferred from homology"/>
<reference evidence="5" key="2">
    <citation type="journal article" date="2018" name="Environ. Microbiol.">
        <title>Bloom of a denitrifying methanotroph, 'Candidatus Methylomirabilis limnetica', in a deep stratified lake.</title>
        <authorList>
            <person name="Graf J.S."/>
            <person name="Mayr M.J."/>
            <person name="Marchant H.K."/>
            <person name="Tienken D."/>
            <person name="Hach P.F."/>
            <person name="Brand A."/>
            <person name="Schubert C.J."/>
            <person name="Kuypers M.M."/>
            <person name="Milucka J."/>
        </authorList>
    </citation>
    <scope>NUCLEOTIDE SEQUENCE [LARGE SCALE GENOMIC DNA]</scope>
    <source>
        <strain evidence="5">Zug</strain>
    </source>
</reference>
<dbReference type="GO" id="GO:0006777">
    <property type="term" value="P:Mo-molybdopterin cofactor biosynthetic process"/>
    <property type="evidence" value="ECO:0007669"/>
    <property type="project" value="UniProtKB-UniRule"/>
</dbReference>
<dbReference type="PIRSF" id="PIRSF006443">
    <property type="entry name" value="MoaB"/>
    <property type="match status" value="1"/>
</dbReference>
<dbReference type="NCBIfam" id="TIGR00177">
    <property type="entry name" value="molyb_syn"/>
    <property type="match status" value="1"/>
</dbReference>
<dbReference type="CDD" id="cd00886">
    <property type="entry name" value="MogA_MoaB"/>
    <property type="match status" value="1"/>
</dbReference>
<evidence type="ECO:0000313" key="4">
    <source>
        <dbReference type="EMBL" id="PTL35563.1"/>
    </source>
</evidence>
<dbReference type="SMART" id="SM00852">
    <property type="entry name" value="MoCF_biosynth"/>
    <property type="match status" value="1"/>
</dbReference>
<dbReference type="SUPFAM" id="SSF53218">
    <property type="entry name" value="Molybdenum cofactor biosynthesis proteins"/>
    <property type="match status" value="1"/>
</dbReference>
<comment type="caution">
    <text evidence="4">The sequence shown here is derived from an EMBL/GenBank/DDBJ whole genome shotgun (WGS) entry which is preliminary data.</text>
</comment>
<dbReference type="InterPro" id="IPR036425">
    <property type="entry name" value="MoaB/Mog-like_dom_sf"/>
</dbReference>
<dbReference type="Pfam" id="PF00994">
    <property type="entry name" value="MoCF_biosynth"/>
    <property type="match status" value="1"/>
</dbReference>
<evidence type="ECO:0000259" key="3">
    <source>
        <dbReference type="SMART" id="SM00852"/>
    </source>
</evidence>
<organism evidence="4 5">
    <name type="scientific">Candidatus Methylomirabilis limnetica</name>
    <dbReference type="NCBI Taxonomy" id="2033718"/>
    <lineage>
        <taxon>Bacteria</taxon>
        <taxon>Candidatus Methylomirabilota</taxon>
        <taxon>Candidatus Methylomirabilia</taxon>
        <taxon>Candidatus Methylomirabilales</taxon>
        <taxon>Candidatus Methylomirabilaceae</taxon>
        <taxon>Candidatus Methylomirabilis</taxon>
    </lineage>
</organism>
<dbReference type="OrthoDB" id="9784492at2"/>
<evidence type="ECO:0000256" key="1">
    <source>
        <dbReference type="ARBA" id="ARBA00015262"/>
    </source>
</evidence>
<dbReference type="UniPathway" id="UPA00344"/>
<dbReference type="PANTHER" id="PTHR43232">
    <property type="entry name" value="MOLYBDENUM COFACTOR BIOSYNTHESIS PROTEIN B"/>
    <property type="match status" value="1"/>
</dbReference>
<dbReference type="InterPro" id="IPR012245">
    <property type="entry name" value="MoaB"/>
</dbReference>
<gene>
    <name evidence="4" type="ORF">CLG94_07220</name>
</gene>
<sequence>MGAHDHHTEAKKVGPIRYVRLSITDSRKSEDDHSGRLIESLLNEAGHYQVASMILKNDPKGLREVIKKLCEEEVDLIVMTGGTGLSKKDQTIEAISPLLDKVLPGFGELFRSLSFHEVGSAALMSRALCGTAKGKVIIALPGSVDAVRLAMTKLLIPEVQHLVWEASR</sequence>
<dbReference type="PANTHER" id="PTHR43232:SF2">
    <property type="entry name" value="MOLYBDENUM COFACTOR BIOSYNTHESIS PROTEIN B"/>
    <property type="match status" value="1"/>
</dbReference>
<keyword evidence="2" id="KW-0501">Molybdenum cofactor biosynthesis</keyword>
<dbReference type="RefSeq" id="WP_107562817.1">
    <property type="nucleotide sequence ID" value="NZ_NVQC01000022.1"/>
</dbReference>
<dbReference type="InterPro" id="IPR001453">
    <property type="entry name" value="MoaB/Mog_dom"/>
</dbReference>
<protein>
    <recommendedName>
        <fullName evidence="1 2">Molybdenum cofactor biosynthesis protein B</fullName>
    </recommendedName>
</protein>
<keyword evidence="5" id="KW-1185">Reference proteome</keyword>
<name>A0A2T4TWS4_9BACT</name>
<evidence type="ECO:0000256" key="2">
    <source>
        <dbReference type="PIRNR" id="PIRNR006443"/>
    </source>
</evidence>
<dbReference type="Proteomes" id="UP000241436">
    <property type="component" value="Unassembled WGS sequence"/>
</dbReference>
<reference evidence="4 5" key="1">
    <citation type="submission" date="2017-09" db="EMBL/GenBank/DDBJ databases">
        <title>Bloom of a denitrifying methanotroph, Candidatus Methylomirabilis limnetica, in a deep stratified lake.</title>
        <authorList>
            <person name="Graf J.S."/>
            <person name="Marchant H.K."/>
            <person name="Tienken D."/>
            <person name="Hach P.F."/>
            <person name="Brand A."/>
            <person name="Schubert C.J."/>
            <person name="Kuypers M.M."/>
            <person name="Milucka J."/>
        </authorList>
    </citation>
    <scope>NUCLEOTIDE SEQUENCE [LARGE SCALE GENOMIC DNA]</scope>
    <source>
        <strain evidence="4 5">Zug</strain>
    </source>
</reference>
<comment type="function">
    <text evidence="2">May be involved in the biosynthesis of molybdopterin.</text>
</comment>
<comment type="pathway">
    <text evidence="2">Cofactor biosynthesis; molybdopterin biosynthesis.</text>
</comment>
<feature type="domain" description="MoaB/Mog" evidence="3">
    <location>
        <begin position="19"/>
        <end position="162"/>
    </location>
</feature>
<comment type="similarity">
    <text evidence="2">Belongs to the MoaB/Mog family.</text>
</comment>
<dbReference type="AlphaFoldDB" id="A0A2T4TWS4"/>
<accession>A0A2T4TWS4</accession>
<dbReference type="Gene3D" id="3.40.980.10">
    <property type="entry name" value="MoaB/Mog-like domain"/>
    <property type="match status" value="1"/>
</dbReference>